<dbReference type="Gene3D" id="1.10.540.10">
    <property type="entry name" value="Acyl-CoA dehydrogenase/oxidase, N-terminal domain"/>
    <property type="match status" value="1"/>
</dbReference>
<keyword evidence="5" id="KW-0560">Oxidoreductase</keyword>
<gene>
    <name evidence="7" type="ORF">B0A50_06323</name>
</gene>
<comment type="caution">
    <text evidence="7">The sequence shown here is derived from an EMBL/GenBank/DDBJ whole genome shotgun (WGS) entry which is preliminary data.</text>
</comment>
<dbReference type="InterPro" id="IPR006089">
    <property type="entry name" value="Acyl-CoA_DH_CS"/>
</dbReference>
<dbReference type="GO" id="GO:0003995">
    <property type="term" value="F:acyl-CoA dehydrogenase activity"/>
    <property type="evidence" value="ECO:0007669"/>
    <property type="project" value="InterPro"/>
</dbReference>
<dbReference type="InterPro" id="IPR009100">
    <property type="entry name" value="AcylCoA_DH/oxidase_NM_dom_sf"/>
</dbReference>
<dbReference type="OrthoDB" id="2588832at2759"/>
<protein>
    <recommendedName>
        <fullName evidence="6">Cytochrome b5 heme-binding domain-containing protein</fullName>
    </recommendedName>
</protein>
<dbReference type="PANTHER" id="PTHR48083:SF28">
    <property type="entry name" value="ACYL-COA DEHYDROGENASE FAMILY PROTEIN (AFU_ORTHOLOGUE AFUA_6G10880)-RELATED"/>
    <property type="match status" value="1"/>
</dbReference>
<dbReference type="Proteomes" id="UP000308549">
    <property type="component" value="Unassembled WGS sequence"/>
</dbReference>
<dbReference type="SUPFAM" id="SSF56645">
    <property type="entry name" value="Acyl-CoA dehydrogenase NM domain-like"/>
    <property type="match status" value="1"/>
</dbReference>
<keyword evidence="3" id="KW-0285">Flavoprotein</keyword>
<evidence type="ECO:0000259" key="6">
    <source>
        <dbReference type="PROSITE" id="PS50255"/>
    </source>
</evidence>
<dbReference type="Pfam" id="PF00441">
    <property type="entry name" value="Acyl-CoA_dh_1"/>
    <property type="match status" value="1"/>
</dbReference>
<dbReference type="PANTHER" id="PTHR48083">
    <property type="entry name" value="MEDIUM-CHAIN SPECIFIC ACYL-COA DEHYDROGENASE, MITOCHONDRIAL-RELATED"/>
    <property type="match status" value="1"/>
</dbReference>
<dbReference type="InterPro" id="IPR036250">
    <property type="entry name" value="AcylCo_DH-like_C"/>
</dbReference>
<dbReference type="Gene3D" id="2.40.110.10">
    <property type="entry name" value="Butyryl-CoA Dehydrogenase, subunit A, domain 2"/>
    <property type="match status" value="1"/>
</dbReference>
<dbReference type="Pfam" id="PF00173">
    <property type="entry name" value="Cyt-b5"/>
    <property type="match status" value="1"/>
</dbReference>
<dbReference type="SUPFAM" id="SSF55856">
    <property type="entry name" value="Cytochrome b5-like heme/steroid binding domain"/>
    <property type="match status" value="1"/>
</dbReference>
<dbReference type="SUPFAM" id="SSF47203">
    <property type="entry name" value="Acyl-CoA dehydrogenase C-terminal domain-like"/>
    <property type="match status" value="1"/>
</dbReference>
<dbReference type="Gene3D" id="3.10.120.10">
    <property type="entry name" value="Cytochrome b5-like heme/steroid binding domain"/>
    <property type="match status" value="1"/>
</dbReference>
<organism evidence="7 8">
    <name type="scientific">Salinomyces thailandicus</name>
    <dbReference type="NCBI Taxonomy" id="706561"/>
    <lineage>
        <taxon>Eukaryota</taxon>
        <taxon>Fungi</taxon>
        <taxon>Dikarya</taxon>
        <taxon>Ascomycota</taxon>
        <taxon>Pezizomycotina</taxon>
        <taxon>Dothideomycetes</taxon>
        <taxon>Dothideomycetidae</taxon>
        <taxon>Mycosphaerellales</taxon>
        <taxon>Teratosphaeriaceae</taxon>
        <taxon>Salinomyces</taxon>
    </lineage>
</organism>
<reference evidence="7 8" key="1">
    <citation type="submission" date="2017-03" db="EMBL/GenBank/DDBJ databases">
        <title>Genomes of endolithic fungi from Antarctica.</title>
        <authorList>
            <person name="Coleine C."/>
            <person name="Masonjones S."/>
            <person name="Stajich J.E."/>
        </authorList>
    </citation>
    <scope>NUCLEOTIDE SEQUENCE [LARGE SCALE GENOMIC DNA]</scope>
    <source>
        <strain evidence="7 8">CCFEE 6315</strain>
    </source>
</reference>
<dbReference type="InterPro" id="IPR036400">
    <property type="entry name" value="Cyt_B5-like_heme/steroid_sf"/>
</dbReference>
<name>A0A4U0TU13_9PEZI</name>
<accession>A0A4U0TU13</accession>
<comment type="cofactor">
    <cofactor evidence="1">
        <name>FAD</name>
        <dbReference type="ChEBI" id="CHEBI:57692"/>
    </cofactor>
</comment>
<dbReference type="PROSITE" id="PS00072">
    <property type="entry name" value="ACYL_COA_DH_1"/>
    <property type="match status" value="1"/>
</dbReference>
<dbReference type="InterPro" id="IPR050741">
    <property type="entry name" value="Acyl-CoA_dehydrogenase"/>
</dbReference>
<dbReference type="AlphaFoldDB" id="A0A4U0TU13"/>
<dbReference type="InterPro" id="IPR013786">
    <property type="entry name" value="AcylCoA_DH/ox_N"/>
</dbReference>
<dbReference type="GO" id="GO:0050660">
    <property type="term" value="F:flavin adenine dinucleotide binding"/>
    <property type="evidence" value="ECO:0007669"/>
    <property type="project" value="InterPro"/>
</dbReference>
<feature type="domain" description="Cytochrome b5 heme-binding" evidence="6">
    <location>
        <begin position="2"/>
        <end position="77"/>
    </location>
</feature>
<dbReference type="PROSITE" id="PS50255">
    <property type="entry name" value="CYTOCHROME_B5_2"/>
    <property type="match status" value="1"/>
</dbReference>
<evidence type="ECO:0000256" key="2">
    <source>
        <dbReference type="ARBA" id="ARBA00009347"/>
    </source>
</evidence>
<dbReference type="Pfam" id="PF02770">
    <property type="entry name" value="Acyl-CoA_dh_M"/>
    <property type="match status" value="1"/>
</dbReference>
<dbReference type="InterPro" id="IPR006091">
    <property type="entry name" value="Acyl-CoA_Oxase/DH_mid-dom"/>
</dbReference>
<proteinExistence type="inferred from homology"/>
<dbReference type="Gene3D" id="1.20.140.10">
    <property type="entry name" value="Butyryl-CoA Dehydrogenase, subunit A, domain 3"/>
    <property type="match status" value="1"/>
</dbReference>
<comment type="similarity">
    <text evidence="2">Belongs to the acyl-CoA dehydrogenase family.</text>
</comment>
<dbReference type="Pfam" id="PF02771">
    <property type="entry name" value="Acyl-CoA_dh_N"/>
    <property type="match status" value="1"/>
</dbReference>
<dbReference type="InterPro" id="IPR037069">
    <property type="entry name" value="AcylCoA_DH/ox_N_sf"/>
</dbReference>
<keyword evidence="4" id="KW-0274">FAD</keyword>
<dbReference type="EMBL" id="NAJL01000035">
    <property type="protein sequence ID" value="TKA25456.1"/>
    <property type="molecule type" value="Genomic_DNA"/>
</dbReference>
<dbReference type="InterPro" id="IPR001199">
    <property type="entry name" value="Cyt_B5-like_heme/steroid-bd"/>
</dbReference>
<evidence type="ECO:0000313" key="8">
    <source>
        <dbReference type="Proteomes" id="UP000308549"/>
    </source>
</evidence>
<evidence type="ECO:0000256" key="4">
    <source>
        <dbReference type="ARBA" id="ARBA00022827"/>
    </source>
</evidence>
<evidence type="ECO:0000313" key="7">
    <source>
        <dbReference type="EMBL" id="TKA25456.1"/>
    </source>
</evidence>
<dbReference type="InterPro" id="IPR009075">
    <property type="entry name" value="AcylCo_DH/oxidase_C"/>
</dbReference>
<dbReference type="GO" id="GO:0033539">
    <property type="term" value="P:fatty acid beta-oxidation using acyl-CoA dehydrogenase"/>
    <property type="evidence" value="ECO:0007669"/>
    <property type="project" value="TreeGrafter"/>
</dbReference>
<sequence length="510" mass="57324">MKAPLTRQEVAKHTTEEDLWVIVDHKIYDLSEFSLAHPGGLVVLLQYAGTDATEAFYNLHRHEVLQQYADLCIGTVEGEKSEVIDPQPGDLSQVPYAEPLWLSPQYKSPYYNDSHRKLQKAMRIFVDNEVIPEAHQKEKDGTYISQELIDKMANNGVLGMRLGPGKHLHGKNLMGVVEGEKFDYFHDLVMGQELTRHNSRGFQDGNMAGMTISLTAVRNWCKDEELKDRVTKEVLSGQKKMCLAITEAFAGSDVAGLKTTAELSKDGKHWIINGTKKWITNGMFSDYFVVGCKTQKGFSVILVPKSEDIEVKPIKTSYSTAAATAYIEFNNAKAPVGWLLGEEDKGFVVIMSNFNHERWMMACATARWNRTVLEECLKWCNQRLVFGKPLISQPAIRQKLARMISLTESTQAWLEQITHQMCQLSYAEQSKTLGGPIGLLKYYSTRCAHEIADEATNIFGGRGLTVGGMGRVAEMWHRTYKFDAILGGTEEILADLGVRQAMKNFPKARL</sequence>
<dbReference type="InterPro" id="IPR046373">
    <property type="entry name" value="Acyl-CoA_Oxase/DH_mid-dom_sf"/>
</dbReference>
<keyword evidence="8" id="KW-1185">Reference proteome</keyword>
<dbReference type="SMART" id="SM01117">
    <property type="entry name" value="Cyt-b5"/>
    <property type="match status" value="1"/>
</dbReference>
<evidence type="ECO:0000256" key="5">
    <source>
        <dbReference type="ARBA" id="ARBA00023002"/>
    </source>
</evidence>
<dbReference type="GO" id="GO:0005737">
    <property type="term" value="C:cytoplasm"/>
    <property type="evidence" value="ECO:0007669"/>
    <property type="project" value="TreeGrafter"/>
</dbReference>
<evidence type="ECO:0000256" key="3">
    <source>
        <dbReference type="ARBA" id="ARBA00022630"/>
    </source>
</evidence>
<evidence type="ECO:0000256" key="1">
    <source>
        <dbReference type="ARBA" id="ARBA00001974"/>
    </source>
</evidence>